<dbReference type="InterPro" id="IPR003128">
    <property type="entry name" value="Villin_headpiece"/>
</dbReference>
<feature type="domain" description="LIM zinc-binding" evidence="6">
    <location>
        <begin position="19"/>
        <end position="79"/>
    </location>
</feature>
<evidence type="ECO:0000256" key="1">
    <source>
        <dbReference type="ARBA" id="ARBA00022723"/>
    </source>
</evidence>
<dbReference type="GO" id="GO:0007010">
    <property type="term" value="P:cytoskeleton organization"/>
    <property type="evidence" value="ECO:0007669"/>
    <property type="project" value="InterPro"/>
</dbReference>
<keyword evidence="2 4" id="KW-0862">Zinc</keyword>
<dbReference type="GO" id="GO:0015629">
    <property type="term" value="C:actin cytoskeleton"/>
    <property type="evidence" value="ECO:0007669"/>
    <property type="project" value="TreeGrafter"/>
</dbReference>
<name>A0A7R9Q2P1_9ACAR</name>
<dbReference type="SMART" id="SM00153">
    <property type="entry name" value="VHP"/>
    <property type="match status" value="1"/>
</dbReference>
<dbReference type="PANTHER" id="PTHR24213:SF9">
    <property type="entry name" value="UNCOORDINATED 115A, ISOFORM B-RELATED"/>
    <property type="match status" value="1"/>
</dbReference>
<dbReference type="Pfam" id="PF00412">
    <property type="entry name" value="LIM"/>
    <property type="match status" value="1"/>
</dbReference>
<dbReference type="Pfam" id="PF02209">
    <property type="entry name" value="VHP"/>
    <property type="match status" value="1"/>
</dbReference>
<dbReference type="Gene3D" id="2.10.110.10">
    <property type="entry name" value="Cysteine Rich Protein"/>
    <property type="match status" value="1"/>
</dbReference>
<protein>
    <submittedName>
        <fullName evidence="8">Uncharacterized protein</fullName>
    </submittedName>
</protein>
<feature type="region of interest" description="Disordered" evidence="5">
    <location>
        <begin position="153"/>
        <end position="180"/>
    </location>
</feature>
<feature type="compositionally biased region" description="Polar residues" evidence="5">
    <location>
        <begin position="426"/>
        <end position="438"/>
    </location>
</feature>
<accession>A0A7R9Q2P1</accession>
<feature type="region of interest" description="Disordered" evidence="5">
    <location>
        <begin position="219"/>
        <end position="257"/>
    </location>
</feature>
<keyword evidence="9" id="KW-1185">Reference proteome</keyword>
<feature type="region of interest" description="Disordered" evidence="5">
    <location>
        <begin position="72"/>
        <end position="99"/>
    </location>
</feature>
<dbReference type="SMART" id="SM00132">
    <property type="entry name" value="LIM"/>
    <property type="match status" value="1"/>
</dbReference>
<dbReference type="PANTHER" id="PTHR24213">
    <property type="entry name" value="ACTIN-BINDING LIM PROTEIN"/>
    <property type="match status" value="1"/>
</dbReference>
<dbReference type="EMBL" id="CAJPIZ010007561">
    <property type="protein sequence ID" value="CAG2110401.1"/>
    <property type="molecule type" value="Genomic_DNA"/>
</dbReference>
<evidence type="ECO:0000313" key="8">
    <source>
        <dbReference type="EMBL" id="CAD7629971.1"/>
    </source>
</evidence>
<evidence type="ECO:0000256" key="2">
    <source>
        <dbReference type="ARBA" id="ARBA00022833"/>
    </source>
</evidence>
<dbReference type="OrthoDB" id="1746725at2759"/>
<proteinExistence type="predicted"/>
<evidence type="ECO:0000256" key="4">
    <source>
        <dbReference type="PROSITE-ProRule" id="PRU00125"/>
    </source>
</evidence>
<dbReference type="FunFam" id="2.10.110.10:FF:000075">
    <property type="entry name" value="Actin-binding lim protein 1"/>
    <property type="match status" value="1"/>
</dbReference>
<feature type="region of interest" description="Disordered" evidence="5">
    <location>
        <begin position="398"/>
        <end position="456"/>
    </location>
</feature>
<dbReference type="PROSITE" id="PS50023">
    <property type="entry name" value="LIM_DOMAIN_2"/>
    <property type="match status" value="1"/>
</dbReference>
<dbReference type="Gene3D" id="1.10.950.10">
    <property type="entry name" value="Villin headpiece domain"/>
    <property type="match status" value="1"/>
</dbReference>
<dbReference type="PROSITE" id="PS00478">
    <property type="entry name" value="LIM_DOMAIN_1"/>
    <property type="match status" value="1"/>
</dbReference>
<dbReference type="Proteomes" id="UP000759131">
    <property type="component" value="Unassembled WGS sequence"/>
</dbReference>
<dbReference type="GO" id="GO:0046872">
    <property type="term" value="F:metal ion binding"/>
    <property type="evidence" value="ECO:0007669"/>
    <property type="project" value="UniProtKB-KW"/>
</dbReference>
<dbReference type="AlphaFoldDB" id="A0A7R9Q2P1"/>
<dbReference type="EMBL" id="OC862136">
    <property type="protein sequence ID" value="CAD7629971.1"/>
    <property type="molecule type" value="Genomic_DNA"/>
</dbReference>
<evidence type="ECO:0000259" key="7">
    <source>
        <dbReference type="PROSITE" id="PS51089"/>
    </source>
</evidence>
<feature type="compositionally biased region" description="Basic and acidic residues" evidence="5">
    <location>
        <begin position="220"/>
        <end position="240"/>
    </location>
</feature>
<dbReference type="SUPFAM" id="SSF57716">
    <property type="entry name" value="Glucocorticoid receptor-like (DNA-binding domain)"/>
    <property type="match status" value="2"/>
</dbReference>
<keyword evidence="1 4" id="KW-0479">Metal-binding</keyword>
<dbReference type="PROSITE" id="PS51089">
    <property type="entry name" value="HP"/>
    <property type="match status" value="1"/>
</dbReference>
<dbReference type="InterPro" id="IPR001781">
    <property type="entry name" value="Znf_LIM"/>
</dbReference>
<organism evidence="8">
    <name type="scientific">Medioppia subpectinata</name>
    <dbReference type="NCBI Taxonomy" id="1979941"/>
    <lineage>
        <taxon>Eukaryota</taxon>
        <taxon>Metazoa</taxon>
        <taxon>Ecdysozoa</taxon>
        <taxon>Arthropoda</taxon>
        <taxon>Chelicerata</taxon>
        <taxon>Arachnida</taxon>
        <taxon>Acari</taxon>
        <taxon>Acariformes</taxon>
        <taxon>Sarcoptiformes</taxon>
        <taxon>Oribatida</taxon>
        <taxon>Brachypylina</taxon>
        <taxon>Oppioidea</taxon>
        <taxon>Oppiidae</taxon>
        <taxon>Medioppia</taxon>
    </lineage>
</organism>
<feature type="domain" description="HP" evidence="7">
    <location>
        <begin position="589"/>
        <end position="654"/>
    </location>
</feature>
<feature type="region of interest" description="Disordered" evidence="5">
    <location>
        <begin position="315"/>
        <end position="364"/>
    </location>
</feature>
<sequence length="654" mass="75223">MSKDGKVYCEKDYQKLFGIKCNHCERYITGKVLQAGENHFHPTCARCTKCGDTFGDGEEMFMQGGAIWHPRCGPGPDGKMSTEVDGPPDGQYYSQTYSPSLSSSLSRSISPYDSMNKQLGRLSPTYADKDSMFNDLSRVYTYSYLAAEPTQGYLKRPLDPRPPKSPQFHRPPESYGRRRVYSKPLPKQGMQAMVDNLQTAGQPRPKSPAMNNEEPIEMAHYPDARKPKPNDIPRIERDDFPAPPFPYTDPERIRRYSGNSRDADLKEMEFEDELDQTNGDPQLKREEKELSKIATGIGKVFLKTVHEREKLMAWKKAHVDPRKSSRTPSAKTELPARLRYENPVNASPSRDMDRPKPWEDDELDRGSAFRSSYTGRPYISPINYNVVSSLRNVPKPGYLQHKSSTLPPRDSHMNGSESPFTDMIEKTQSIEFSSGKSDTPSRDMDRPKPWEDDELDRGSAFRSSYTGRPYISPINYNVVSSLRNVPKPGYLQHKSSTLPPRDSHMNGSESPFTDMIEKTQSIEFSSGKSDISVISERHDGSGRNYINHSISGNFRTTPFSDGFGGYRYASYSPHMRRSMPNVNFHLHSNEPPRQYPYHLLVTQNYRLPPDVDRCHLERHLQNSEFEQLFHMNRIDFYRMPEWRRNEMKRRVKLF</sequence>
<evidence type="ECO:0000256" key="5">
    <source>
        <dbReference type="SAM" id="MobiDB-lite"/>
    </source>
</evidence>
<evidence type="ECO:0000256" key="3">
    <source>
        <dbReference type="ARBA" id="ARBA00023038"/>
    </source>
</evidence>
<keyword evidence="3 4" id="KW-0440">LIM domain</keyword>
<feature type="compositionally biased region" description="Basic and acidic residues" evidence="5">
    <location>
        <begin position="439"/>
        <end position="450"/>
    </location>
</feature>
<dbReference type="GO" id="GO:0030032">
    <property type="term" value="P:lamellipodium assembly"/>
    <property type="evidence" value="ECO:0007669"/>
    <property type="project" value="TreeGrafter"/>
</dbReference>
<dbReference type="InterPro" id="IPR051618">
    <property type="entry name" value="Actin-binding_LIM"/>
</dbReference>
<reference evidence="8" key="1">
    <citation type="submission" date="2020-11" db="EMBL/GenBank/DDBJ databases">
        <authorList>
            <person name="Tran Van P."/>
        </authorList>
    </citation>
    <scope>NUCLEOTIDE SEQUENCE</scope>
</reference>
<evidence type="ECO:0000313" key="9">
    <source>
        <dbReference type="Proteomes" id="UP000759131"/>
    </source>
</evidence>
<dbReference type="GO" id="GO:0051015">
    <property type="term" value="F:actin filament binding"/>
    <property type="evidence" value="ECO:0007669"/>
    <property type="project" value="TreeGrafter"/>
</dbReference>
<dbReference type="SUPFAM" id="SSF47050">
    <property type="entry name" value="VHP, Villin headpiece domain"/>
    <property type="match status" value="1"/>
</dbReference>
<gene>
    <name evidence="8" type="ORF">OSB1V03_LOCUS10385</name>
</gene>
<dbReference type="InterPro" id="IPR036886">
    <property type="entry name" value="Villin_headpiece_dom_sf"/>
</dbReference>
<evidence type="ECO:0000259" key="6">
    <source>
        <dbReference type="PROSITE" id="PS50023"/>
    </source>
</evidence>
<dbReference type="CDD" id="cd09330">
    <property type="entry name" value="LIM4_abLIM"/>
    <property type="match status" value="1"/>
</dbReference>